<dbReference type="EMBL" id="JRUE01000181">
    <property type="protein sequence ID" value="KXZ67691.1"/>
    <property type="molecule type" value="Genomic_DNA"/>
</dbReference>
<proteinExistence type="predicted"/>
<organism evidence="2 3">
    <name type="scientific">Acinetobacter venetianus</name>
    <dbReference type="NCBI Taxonomy" id="52133"/>
    <lineage>
        <taxon>Bacteria</taxon>
        <taxon>Pseudomonadati</taxon>
        <taxon>Pseudomonadota</taxon>
        <taxon>Gammaproteobacteria</taxon>
        <taxon>Moraxellales</taxon>
        <taxon>Moraxellaceae</taxon>
        <taxon>Acinetobacter</taxon>
    </lineage>
</organism>
<evidence type="ECO:0000256" key="1">
    <source>
        <dbReference type="SAM" id="SignalP"/>
    </source>
</evidence>
<dbReference type="PATRIC" id="fig|52133.18.peg.2114"/>
<name>A0A150HP62_9GAMM</name>
<reference evidence="2 3" key="1">
    <citation type="journal article" date="2016" name="Sci. Rep.">
        <title>Genomic and phenotypic characterization of the species Acinetobacter venetianus.</title>
        <authorList>
            <person name="Fondi M."/>
            <person name="Maida I."/>
            <person name="Perrin E."/>
            <person name="Orlandini V."/>
            <person name="La Torre L."/>
            <person name="Bosi E."/>
            <person name="Negroni A."/>
            <person name="Zanaroli G."/>
            <person name="Fava F."/>
            <person name="Decorosi F."/>
            <person name="Giovannetti L."/>
            <person name="Viti C."/>
            <person name="Vaneechoutte M."/>
            <person name="Dijkshoorn L."/>
            <person name="Fani R."/>
        </authorList>
    </citation>
    <scope>NUCLEOTIDE SEQUENCE [LARGE SCALE GENOMIC DNA]</scope>
    <source>
        <strain evidence="2 3">LUH5627</strain>
    </source>
</reference>
<feature type="chain" id="PRO_5007562863" evidence="1">
    <location>
        <begin position="22"/>
        <end position="413"/>
    </location>
</feature>
<protein>
    <submittedName>
        <fullName evidence="2">Outer membrane protein transport protein (OMPP1/FadL/TodX)</fullName>
    </submittedName>
</protein>
<dbReference type="Gene3D" id="2.40.160.60">
    <property type="entry name" value="Outer membrane protein transport protein (OMPP1/FadL/TodX)"/>
    <property type="match status" value="1"/>
</dbReference>
<keyword evidence="1" id="KW-0732">Signal</keyword>
<evidence type="ECO:0000313" key="3">
    <source>
        <dbReference type="Proteomes" id="UP000075680"/>
    </source>
</evidence>
<comment type="caution">
    <text evidence="2">The sequence shown here is derived from an EMBL/GenBank/DDBJ whole genome shotgun (WGS) entry which is preliminary data.</text>
</comment>
<dbReference type="SUPFAM" id="SSF56935">
    <property type="entry name" value="Porins"/>
    <property type="match status" value="1"/>
</dbReference>
<dbReference type="AlphaFoldDB" id="A0A150HP62"/>
<evidence type="ECO:0000313" key="2">
    <source>
        <dbReference type="EMBL" id="KXZ67691.1"/>
    </source>
</evidence>
<sequence>MKLNPIVLGIFGICISTLNHAAALDQSGQTILPFLENGNYVEVNATAVDPDISGTIRNRPELVNDPNNLNSGNMGNSFHYYSAALKLQLTEKISFGLLYDQPFGADIRYPMQSNNTFSDNEYTQQGTSVNVDTESISMIFGLSPFTNFQLYGGAVYQSVKGDVALRGNSYSEAFNGYDAKFKPNHAVGWLAGLSYQIPDIALKAAVTYRSKIDHDMQVTETMFGEPLEVTPPSKTTITTPQSVNIDFQTGVYKDTLAYANLRWVNWKDFHIRPTQFGAVTEYLTDLISEGSYTGGFDLDSYQKDQWAATLGIGHQFTEKWSASTEVSWDSGTGNPASTLNPTKGSWGLGLGVQFNPAENYFIAGGIKYFWLGDVIAEDGTYYIPVAGIKPIAEQADFKDNSAIAYGLKIGYKF</sequence>
<feature type="signal peptide" evidence="1">
    <location>
        <begin position="1"/>
        <end position="21"/>
    </location>
</feature>
<dbReference type="RefSeq" id="WP_061518974.1">
    <property type="nucleotide sequence ID" value="NZ_JRUE01000181.1"/>
</dbReference>
<accession>A0A150HP62</accession>
<gene>
    <name evidence="2" type="ORF">AVENLUH5627_02041</name>
</gene>
<dbReference type="Proteomes" id="UP000075680">
    <property type="component" value="Unassembled WGS sequence"/>
</dbReference>